<reference evidence="1" key="1">
    <citation type="submission" date="2020-05" db="EMBL/GenBank/DDBJ databases">
        <title>WGS assembly of Panicum virgatum.</title>
        <authorList>
            <person name="Lovell J.T."/>
            <person name="Jenkins J."/>
            <person name="Shu S."/>
            <person name="Juenger T.E."/>
            <person name="Schmutz J."/>
        </authorList>
    </citation>
    <scope>NUCLEOTIDE SEQUENCE</scope>
    <source>
        <strain evidence="1">AP13</strain>
    </source>
</reference>
<dbReference type="AlphaFoldDB" id="A0A8T0XDD1"/>
<protein>
    <submittedName>
        <fullName evidence="1">Uncharacterized protein</fullName>
    </submittedName>
</protein>
<organism evidence="1 2">
    <name type="scientific">Panicum virgatum</name>
    <name type="common">Blackwell switchgrass</name>
    <dbReference type="NCBI Taxonomy" id="38727"/>
    <lineage>
        <taxon>Eukaryota</taxon>
        <taxon>Viridiplantae</taxon>
        <taxon>Streptophyta</taxon>
        <taxon>Embryophyta</taxon>
        <taxon>Tracheophyta</taxon>
        <taxon>Spermatophyta</taxon>
        <taxon>Magnoliopsida</taxon>
        <taxon>Liliopsida</taxon>
        <taxon>Poales</taxon>
        <taxon>Poaceae</taxon>
        <taxon>PACMAD clade</taxon>
        <taxon>Panicoideae</taxon>
        <taxon>Panicodae</taxon>
        <taxon>Paniceae</taxon>
        <taxon>Panicinae</taxon>
        <taxon>Panicum</taxon>
        <taxon>Panicum sect. Hiantes</taxon>
    </lineage>
</organism>
<sequence>MLLRLQRMSSRSLGVLWSSLTYCNHLINLFGGEASRVLYWLWLGKTKEGQPTMRDLLYLFWQFCEQAVRWEGAC</sequence>
<keyword evidence="2" id="KW-1185">Reference proteome</keyword>
<proteinExistence type="predicted"/>
<evidence type="ECO:0000313" key="1">
    <source>
        <dbReference type="EMBL" id="KAG2655323.1"/>
    </source>
</evidence>
<dbReference type="Proteomes" id="UP000823388">
    <property type="component" value="Chromosome 1K"/>
</dbReference>
<accession>A0A8T0XDD1</accession>
<name>A0A8T0XDD1_PANVG</name>
<gene>
    <name evidence="1" type="ORF">PVAP13_1KG003801</name>
</gene>
<evidence type="ECO:0000313" key="2">
    <source>
        <dbReference type="Proteomes" id="UP000823388"/>
    </source>
</evidence>
<dbReference type="EMBL" id="CM029037">
    <property type="protein sequence ID" value="KAG2655323.1"/>
    <property type="molecule type" value="Genomic_DNA"/>
</dbReference>
<comment type="caution">
    <text evidence="1">The sequence shown here is derived from an EMBL/GenBank/DDBJ whole genome shotgun (WGS) entry which is preliminary data.</text>
</comment>